<gene>
    <name evidence="3" type="ORF">JM946_27845</name>
</gene>
<accession>A0ABS1X5R3</accession>
<feature type="transmembrane region" description="Helical" evidence="1">
    <location>
        <begin position="126"/>
        <end position="147"/>
    </location>
</feature>
<keyword evidence="1" id="KW-0812">Transmembrane</keyword>
<keyword evidence="3" id="KW-0503">Monooxygenase</keyword>
<proteinExistence type="predicted"/>
<dbReference type="RefSeq" id="WP_203170715.1">
    <property type="nucleotide sequence ID" value="NZ_JAEVLS010000008.1"/>
</dbReference>
<keyword evidence="4" id="KW-1185">Reference proteome</keyword>
<evidence type="ECO:0000256" key="1">
    <source>
        <dbReference type="SAM" id="Phobius"/>
    </source>
</evidence>
<dbReference type="Pfam" id="PF03992">
    <property type="entry name" value="ABM"/>
    <property type="match status" value="1"/>
</dbReference>
<dbReference type="InterPro" id="IPR038762">
    <property type="entry name" value="ABM_predict"/>
</dbReference>
<keyword evidence="1" id="KW-1133">Transmembrane helix</keyword>
<dbReference type="Gene3D" id="3.30.70.100">
    <property type="match status" value="1"/>
</dbReference>
<feature type="transmembrane region" description="Helical" evidence="1">
    <location>
        <begin position="153"/>
        <end position="176"/>
    </location>
</feature>
<feature type="domain" description="ABM" evidence="2">
    <location>
        <begin position="14"/>
        <end position="90"/>
    </location>
</feature>
<dbReference type="PANTHER" id="PTHR40057:SF1">
    <property type="entry name" value="SLR1162 PROTEIN"/>
    <property type="match status" value="1"/>
</dbReference>
<keyword evidence="1" id="KW-0472">Membrane</keyword>
<keyword evidence="3" id="KW-0560">Oxidoreductase</keyword>
<evidence type="ECO:0000313" key="4">
    <source>
        <dbReference type="Proteomes" id="UP000661077"/>
    </source>
</evidence>
<reference evidence="3 4" key="1">
    <citation type="journal article" date="2021" name="Int. J. Syst. Evol. Microbiol.">
        <title>Steroidobacter gossypii sp. nov., isolated from soil of cotton cropping field.</title>
        <authorList>
            <person name="Huang R."/>
            <person name="Yang S."/>
            <person name="Zhen C."/>
            <person name="Liu W."/>
        </authorList>
    </citation>
    <scope>NUCLEOTIDE SEQUENCE [LARGE SCALE GENOMIC DNA]</scope>
    <source>
        <strain evidence="3 4">S1-65</strain>
    </source>
</reference>
<dbReference type="GO" id="GO:0004497">
    <property type="term" value="F:monooxygenase activity"/>
    <property type="evidence" value="ECO:0007669"/>
    <property type="project" value="UniProtKB-KW"/>
</dbReference>
<comment type="caution">
    <text evidence="3">The sequence shown here is derived from an EMBL/GenBank/DDBJ whole genome shotgun (WGS) entry which is preliminary data.</text>
</comment>
<dbReference type="PANTHER" id="PTHR40057">
    <property type="entry name" value="SLR1162 PROTEIN"/>
    <property type="match status" value="1"/>
</dbReference>
<dbReference type="InterPro" id="IPR007138">
    <property type="entry name" value="ABM_dom"/>
</dbReference>
<dbReference type="EMBL" id="JAEVLS010000008">
    <property type="protein sequence ID" value="MBM0108564.1"/>
    <property type="molecule type" value="Genomic_DNA"/>
</dbReference>
<dbReference type="SUPFAM" id="SSF54909">
    <property type="entry name" value="Dimeric alpha+beta barrel"/>
    <property type="match status" value="1"/>
</dbReference>
<sequence length="188" mass="21018">MTNAAAVDNSSSLVHVAILRKVRRGCEAEFEAKLTEFFAAAAQRPGVAGAYLIRAVPGSSEQEYGVLRTFRSEADMREFYASDTYLRWQDEVRPLVQGEPQKRKLYGLEAFFRDSDRPPPHWKMAVLTWVGVNPAVYIFSSAVPAVLGPLPMLATLLIVNALVVASLAWGFMPVLTHIFQRWLQPRVP</sequence>
<name>A0ABS1X5R3_9GAMM</name>
<dbReference type="InterPro" id="IPR011008">
    <property type="entry name" value="Dimeric_a/b-barrel"/>
</dbReference>
<evidence type="ECO:0000313" key="3">
    <source>
        <dbReference type="EMBL" id="MBM0108564.1"/>
    </source>
</evidence>
<evidence type="ECO:0000259" key="2">
    <source>
        <dbReference type="Pfam" id="PF03992"/>
    </source>
</evidence>
<dbReference type="Proteomes" id="UP000661077">
    <property type="component" value="Unassembled WGS sequence"/>
</dbReference>
<organism evidence="3 4">
    <name type="scientific">Steroidobacter gossypii</name>
    <dbReference type="NCBI Taxonomy" id="2805490"/>
    <lineage>
        <taxon>Bacteria</taxon>
        <taxon>Pseudomonadati</taxon>
        <taxon>Pseudomonadota</taxon>
        <taxon>Gammaproteobacteria</taxon>
        <taxon>Steroidobacterales</taxon>
        <taxon>Steroidobacteraceae</taxon>
        <taxon>Steroidobacter</taxon>
    </lineage>
</organism>
<protein>
    <submittedName>
        <fullName evidence="3">Antibiotic biosynthesis monooxygenase</fullName>
    </submittedName>
</protein>